<dbReference type="AlphaFoldDB" id="A0AAN8UYT9"/>
<gene>
    <name evidence="2" type="ORF">RJ641_010690</name>
</gene>
<evidence type="ECO:0000313" key="3">
    <source>
        <dbReference type="Proteomes" id="UP001370490"/>
    </source>
</evidence>
<dbReference type="PANTHER" id="PTHR47512:SF3">
    <property type="entry name" value="CHALCONE-FLAVONONE ISOMERASE FAMILY PROTEIN"/>
    <property type="match status" value="1"/>
</dbReference>
<sequence>METPSSTRRVTRSQTLAGLNNNNNNIPISSKGICNECIKIKAANRQTTKALVDITNDSPIVGLATGSLETPSSMAKLRQTPGSGEALLRGQVKALLQKIEEEAELSKLSLENRQFLPKIQAFTDSPIGILAPTPANTPHILNLSADSHSNKNFPVQIDANPSPIQEQLVKISEEVVVSDVPGVKKNDCWITRSLLLDFSEKSDSSDSSDCSSVVTELVDKSSSPADDDDASIWSIQVNASTKDDEDVEEFEEEDEKEEEEDYEKDYGDEDHEGGGLVDELCEGMNKMNVNAKPMIPKFTGIHKRFVYNEDDELVAEEIVVGEEEQSKETEDSVLHLKGLPRPKGNHLRFQEDEEEEN</sequence>
<evidence type="ECO:0000256" key="1">
    <source>
        <dbReference type="SAM" id="MobiDB-lite"/>
    </source>
</evidence>
<feature type="region of interest" description="Disordered" evidence="1">
    <location>
        <begin position="237"/>
        <end position="277"/>
    </location>
</feature>
<protein>
    <submittedName>
        <fullName evidence="2">Uncharacterized protein</fullName>
    </submittedName>
</protein>
<evidence type="ECO:0000313" key="2">
    <source>
        <dbReference type="EMBL" id="KAK6924490.1"/>
    </source>
</evidence>
<feature type="compositionally biased region" description="Basic and acidic residues" evidence="1">
    <location>
        <begin position="324"/>
        <end position="334"/>
    </location>
</feature>
<feature type="region of interest" description="Disordered" evidence="1">
    <location>
        <begin position="319"/>
        <end position="357"/>
    </location>
</feature>
<dbReference type="EMBL" id="JBAMMX010000017">
    <property type="protein sequence ID" value="KAK6924490.1"/>
    <property type="molecule type" value="Genomic_DNA"/>
</dbReference>
<proteinExistence type="predicted"/>
<organism evidence="2 3">
    <name type="scientific">Dillenia turbinata</name>
    <dbReference type="NCBI Taxonomy" id="194707"/>
    <lineage>
        <taxon>Eukaryota</taxon>
        <taxon>Viridiplantae</taxon>
        <taxon>Streptophyta</taxon>
        <taxon>Embryophyta</taxon>
        <taxon>Tracheophyta</taxon>
        <taxon>Spermatophyta</taxon>
        <taxon>Magnoliopsida</taxon>
        <taxon>eudicotyledons</taxon>
        <taxon>Gunneridae</taxon>
        <taxon>Pentapetalae</taxon>
        <taxon>Dilleniales</taxon>
        <taxon>Dilleniaceae</taxon>
        <taxon>Dillenia</taxon>
    </lineage>
</organism>
<dbReference type="PANTHER" id="PTHR47512">
    <property type="entry name" value="EXPRESSED PROTEIN"/>
    <property type="match status" value="1"/>
</dbReference>
<feature type="compositionally biased region" description="Acidic residues" evidence="1">
    <location>
        <begin position="243"/>
        <end position="271"/>
    </location>
</feature>
<accession>A0AAN8UYT9</accession>
<keyword evidence="3" id="KW-1185">Reference proteome</keyword>
<dbReference type="Proteomes" id="UP001370490">
    <property type="component" value="Unassembled WGS sequence"/>
</dbReference>
<reference evidence="2 3" key="1">
    <citation type="submission" date="2023-12" db="EMBL/GenBank/DDBJ databases">
        <title>A high-quality genome assembly for Dillenia turbinata (Dilleniales).</title>
        <authorList>
            <person name="Chanderbali A."/>
        </authorList>
    </citation>
    <scope>NUCLEOTIDE SEQUENCE [LARGE SCALE GENOMIC DNA]</scope>
    <source>
        <strain evidence="2">LSX21</strain>
        <tissue evidence="2">Leaf</tissue>
    </source>
</reference>
<name>A0AAN8UYT9_9MAGN</name>
<comment type="caution">
    <text evidence="2">The sequence shown here is derived from an EMBL/GenBank/DDBJ whole genome shotgun (WGS) entry which is preliminary data.</text>
</comment>